<dbReference type="InterPro" id="IPR050179">
    <property type="entry name" value="Trans_hexapeptide_repeat"/>
</dbReference>
<gene>
    <name evidence="6" type="ORF">MAL03_02670</name>
</gene>
<evidence type="ECO:0000256" key="5">
    <source>
        <dbReference type="ARBA" id="ARBA00023315"/>
    </source>
</evidence>
<evidence type="ECO:0000313" key="6">
    <source>
        <dbReference type="EMBL" id="UOG58232.1"/>
    </source>
</evidence>
<proteinExistence type="inferred from homology"/>
<dbReference type="AlphaFoldDB" id="A0A9Q8VXM4"/>
<sequence>MQDSGSHSFGPNPLTPYPFPEFPRIGFLKNFIQSTLIEVGDYTYYDDPDGPERFEKENVLYHYDFRGDKLVIGKFCAIATGVKFIMNGANHKMSAFSTFPFAIFSNGWEKAMPKPADFPDKGNTIVGNDVWIGTNAIILPGVKIGDGAIIGAYSVVAKDVPAYTIVAGNPSQVIRERFSTEVKEKLLKLKWWDWTPKKITDSLDFLTTLDFKKLDEFDLQ</sequence>
<keyword evidence="3" id="KW-0677">Repeat</keyword>
<evidence type="ECO:0000256" key="1">
    <source>
        <dbReference type="ARBA" id="ARBA00007274"/>
    </source>
</evidence>
<dbReference type="InterPro" id="IPR011004">
    <property type="entry name" value="Trimer_LpxA-like_sf"/>
</dbReference>
<dbReference type="Proteomes" id="UP000829829">
    <property type="component" value="Chromosome 1"/>
</dbReference>
<dbReference type="GO" id="GO:0046677">
    <property type="term" value="P:response to antibiotic"/>
    <property type="evidence" value="ECO:0007669"/>
    <property type="project" value="UniProtKB-KW"/>
</dbReference>
<dbReference type="Pfam" id="PF00132">
    <property type="entry name" value="Hexapep"/>
    <property type="match status" value="1"/>
</dbReference>
<comment type="similarity">
    <text evidence="1">Belongs to the transferase hexapeptide repeat family.</text>
</comment>
<keyword evidence="2" id="KW-0808">Transferase</keyword>
<dbReference type="PROSITE" id="PS00101">
    <property type="entry name" value="HEXAPEP_TRANSFERASES"/>
    <property type="match status" value="1"/>
</dbReference>
<keyword evidence="4" id="KW-0046">Antibiotic resistance</keyword>
<dbReference type="Gene3D" id="2.160.10.10">
    <property type="entry name" value="Hexapeptide repeat proteins"/>
    <property type="match status" value="1"/>
</dbReference>
<dbReference type="InterPro" id="IPR001451">
    <property type="entry name" value="Hexapep"/>
</dbReference>
<dbReference type="InterPro" id="IPR018357">
    <property type="entry name" value="Hexapep_transf_CS"/>
</dbReference>
<dbReference type="FunFam" id="2.160.10.10:FF:000037">
    <property type="entry name" value="Streptogramin A acetyltransferase"/>
    <property type="match status" value="1"/>
</dbReference>
<evidence type="ECO:0000313" key="7">
    <source>
        <dbReference type="Proteomes" id="UP000829829"/>
    </source>
</evidence>
<dbReference type="EMBL" id="CP091957">
    <property type="protein sequence ID" value="UOG58232.1"/>
    <property type="molecule type" value="Genomic_DNA"/>
</dbReference>
<dbReference type="PANTHER" id="PTHR43300:SF11">
    <property type="entry name" value="ACETYLTRANSFERASE RV3034C-RELATED"/>
    <property type="match status" value="1"/>
</dbReference>
<protein>
    <submittedName>
        <fullName evidence="6">CatB-related O-acetyltransferase</fullName>
    </submittedName>
</protein>
<dbReference type="RefSeq" id="WP_061245144.1">
    <property type="nucleotide sequence ID" value="NZ_CP091928.1"/>
</dbReference>
<reference evidence="6" key="1">
    <citation type="submission" date="2022-02" db="EMBL/GenBank/DDBJ databases">
        <title>The genetically variable rfb locus in Leptospira is a mobile cassette and a molecular signature of serovar identity.</title>
        <authorList>
            <person name="Nieves C."/>
            <person name="Vincent A.T."/>
            <person name="Zarantonelli L."/>
            <person name="Picardeau M."/>
            <person name="Veyrier F.J."/>
            <person name="Buschiazzo A."/>
        </authorList>
    </citation>
    <scope>NUCLEOTIDE SEQUENCE</scope>
    <source>
        <strain evidence="6">IP1512017</strain>
    </source>
</reference>
<dbReference type="SUPFAM" id="SSF51161">
    <property type="entry name" value="Trimeric LpxA-like enzymes"/>
    <property type="match status" value="1"/>
</dbReference>
<keyword evidence="5" id="KW-0012">Acyltransferase</keyword>
<evidence type="ECO:0000256" key="3">
    <source>
        <dbReference type="ARBA" id="ARBA00022737"/>
    </source>
</evidence>
<organism evidence="6 7">
    <name type="scientific">Leptospira noguchii</name>
    <dbReference type="NCBI Taxonomy" id="28182"/>
    <lineage>
        <taxon>Bacteria</taxon>
        <taxon>Pseudomonadati</taxon>
        <taxon>Spirochaetota</taxon>
        <taxon>Spirochaetia</taxon>
        <taxon>Leptospirales</taxon>
        <taxon>Leptospiraceae</taxon>
        <taxon>Leptospira</taxon>
    </lineage>
</organism>
<dbReference type="PANTHER" id="PTHR43300">
    <property type="entry name" value="ACETYLTRANSFERASE"/>
    <property type="match status" value="1"/>
</dbReference>
<evidence type="ECO:0000256" key="2">
    <source>
        <dbReference type="ARBA" id="ARBA00022679"/>
    </source>
</evidence>
<accession>A0A9Q8VXM4</accession>
<dbReference type="CDD" id="cd03349">
    <property type="entry name" value="LbH_XAT"/>
    <property type="match status" value="1"/>
</dbReference>
<name>A0A9Q8VXM4_9LEPT</name>
<evidence type="ECO:0000256" key="4">
    <source>
        <dbReference type="ARBA" id="ARBA00023251"/>
    </source>
</evidence>
<dbReference type="GO" id="GO:0016746">
    <property type="term" value="F:acyltransferase activity"/>
    <property type="evidence" value="ECO:0007669"/>
    <property type="project" value="UniProtKB-KW"/>
</dbReference>